<dbReference type="CDD" id="cd17040">
    <property type="entry name" value="Ubl_MoaD_like"/>
    <property type="match status" value="1"/>
</dbReference>
<dbReference type="RefSeq" id="WP_103931460.1">
    <property type="nucleotide sequence ID" value="NZ_FNVA01000001.1"/>
</dbReference>
<evidence type="ECO:0000313" key="1">
    <source>
        <dbReference type="EMBL" id="SEF59963.1"/>
    </source>
</evidence>
<evidence type="ECO:0000313" key="2">
    <source>
        <dbReference type="Proteomes" id="UP000236728"/>
    </source>
</evidence>
<keyword evidence="2" id="KW-1185">Reference proteome</keyword>
<reference evidence="1 2" key="1">
    <citation type="submission" date="2016-10" db="EMBL/GenBank/DDBJ databases">
        <authorList>
            <person name="de Groot N.N."/>
        </authorList>
    </citation>
    <scope>NUCLEOTIDE SEQUENCE [LARGE SCALE GENOMIC DNA]</scope>
    <source>
        <strain evidence="1 2">DSM 22489</strain>
    </source>
</reference>
<dbReference type="Gene3D" id="3.10.20.30">
    <property type="match status" value="1"/>
</dbReference>
<dbReference type="EMBL" id="FNVA01000001">
    <property type="protein sequence ID" value="SEF59963.1"/>
    <property type="molecule type" value="Genomic_DNA"/>
</dbReference>
<sequence>MPNIRIELPLHLRRLAAISGYEASIDVAAPATITSTLDALEARYPMLEGTIRDHVTRKRRDFLRFFVCGEDWSFGRNDDPLPTAILEGKEPLIVLGAIAGG</sequence>
<name>A0A1H5TAW7_9BACT</name>
<organism evidence="1 2">
    <name type="scientific">Bryocella elongata</name>
    <dbReference type="NCBI Taxonomy" id="863522"/>
    <lineage>
        <taxon>Bacteria</taxon>
        <taxon>Pseudomonadati</taxon>
        <taxon>Acidobacteriota</taxon>
        <taxon>Terriglobia</taxon>
        <taxon>Terriglobales</taxon>
        <taxon>Acidobacteriaceae</taxon>
        <taxon>Bryocella</taxon>
    </lineage>
</organism>
<dbReference type="OrthoDB" id="121049at2"/>
<protein>
    <recommendedName>
        <fullName evidence="3">MoaD/ThiS family protein</fullName>
    </recommendedName>
</protein>
<proteinExistence type="predicted"/>
<accession>A0A1H5TAW7</accession>
<gene>
    <name evidence="1" type="ORF">SAMN05421819_0543</name>
</gene>
<dbReference type="AlphaFoldDB" id="A0A1H5TAW7"/>
<dbReference type="Proteomes" id="UP000236728">
    <property type="component" value="Unassembled WGS sequence"/>
</dbReference>
<evidence type="ECO:0008006" key="3">
    <source>
        <dbReference type="Google" id="ProtNLM"/>
    </source>
</evidence>
<dbReference type="InterPro" id="IPR012675">
    <property type="entry name" value="Beta-grasp_dom_sf"/>
</dbReference>